<name>A0ACC1N2F6_9HYPO</name>
<protein>
    <submittedName>
        <fullName evidence="1">Uncharacterized protein</fullName>
    </submittedName>
</protein>
<organism evidence="1 2">
    <name type="scientific">Zarea fungicola</name>
    <dbReference type="NCBI Taxonomy" id="93591"/>
    <lineage>
        <taxon>Eukaryota</taxon>
        <taxon>Fungi</taxon>
        <taxon>Dikarya</taxon>
        <taxon>Ascomycota</taxon>
        <taxon>Pezizomycotina</taxon>
        <taxon>Sordariomycetes</taxon>
        <taxon>Hypocreomycetidae</taxon>
        <taxon>Hypocreales</taxon>
        <taxon>Cordycipitaceae</taxon>
        <taxon>Zarea</taxon>
    </lineage>
</organism>
<comment type="caution">
    <text evidence="1">The sequence shown here is derived from an EMBL/GenBank/DDBJ whole genome shotgun (WGS) entry which is preliminary data.</text>
</comment>
<proteinExistence type="predicted"/>
<gene>
    <name evidence="1" type="ORF">NQ176_g7043</name>
</gene>
<sequence length="183" mass="19784">MGILSQWITDANLSFDSVSNLWKHRWILSRPATSTTRSLSCRVVPRLTMTIHHSLQASCAFLVQPPALPPDGSGGNTGTDGILLSEKRLENSLDHPNSLPDRCLPSSSLSKVSDTATDGMRRLVNRVVEAFVESSAVKPVAAYGSDALVRVTSKAHTDKERDTTTENNGNEPSETKRCGTAPL</sequence>
<accession>A0ACC1N2F6</accession>
<evidence type="ECO:0000313" key="1">
    <source>
        <dbReference type="EMBL" id="KAJ2972639.1"/>
    </source>
</evidence>
<dbReference type="EMBL" id="JANJQO010001110">
    <property type="protein sequence ID" value="KAJ2972639.1"/>
    <property type="molecule type" value="Genomic_DNA"/>
</dbReference>
<evidence type="ECO:0000313" key="2">
    <source>
        <dbReference type="Proteomes" id="UP001143910"/>
    </source>
</evidence>
<dbReference type="Proteomes" id="UP001143910">
    <property type="component" value="Unassembled WGS sequence"/>
</dbReference>
<keyword evidence="2" id="KW-1185">Reference proteome</keyword>
<reference evidence="1" key="1">
    <citation type="submission" date="2022-08" db="EMBL/GenBank/DDBJ databases">
        <title>Genome Sequence of Lecanicillium fungicola.</title>
        <authorList>
            <person name="Buettner E."/>
        </authorList>
    </citation>
    <scope>NUCLEOTIDE SEQUENCE</scope>
    <source>
        <strain evidence="1">Babe33</strain>
    </source>
</reference>